<feature type="signal peptide" evidence="1">
    <location>
        <begin position="1"/>
        <end position="17"/>
    </location>
</feature>
<organism evidence="2 3">
    <name type="scientific">Roseobacter sinensis</name>
    <dbReference type="NCBI Taxonomy" id="2931391"/>
    <lineage>
        <taxon>Bacteria</taxon>
        <taxon>Pseudomonadati</taxon>
        <taxon>Pseudomonadota</taxon>
        <taxon>Alphaproteobacteria</taxon>
        <taxon>Rhodobacterales</taxon>
        <taxon>Roseobacteraceae</taxon>
        <taxon>Roseobacter</taxon>
    </lineage>
</organism>
<dbReference type="RefSeq" id="WP_263845522.1">
    <property type="nucleotide sequence ID" value="NZ_JALIEB010000014.1"/>
</dbReference>
<keyword evidence="3" id="KW-1185">Reference proteome</keyword>
<dbReference type="InterPro" id="IPR058248">
    <property type="entry name" value="Lxx211020-like"/>
</dbReference>
<gene>
    <name evidence="2" type="ORF">MUB52_17830</name>
</gene>
<comment type="caution">
    <text evidence="2">The sequence shown here is derived from an EMBL/GenBank/DDBJ whole genome shotgun (WGS) entry which is preliminary data.</text>
</comment>
<evidence type="ECO:0000313" key="2">
    <source>
        <dbReference type="EMBL" id="MCV3273296.1"/>
    </source>
</evidence>
<dbReference type="PANTHER" id="PTHR36302:SF1">
    <property type="entry name" value="COPPER CHAPERONE PCU(A)C"/>
    <property type="match status" value="1"/>
</dbReference>
<protein>
    <submittedName>
        <fullName evidence="2">Copper chaperone PCu(A)C</fullName>
    </submittedName>
</protein>
<reference evidence="2 3" key="1">
    <citation type="submission" date="2022-04" db="EMBL/GenBank/DDBJ databases">
        <title>Roseobacter sp. WL0113 is a bacterium isolated from neritic sediment.</title>
        <authorList>
            <person name="Wang L."/>
            <person name="He W."/>
            <person name="Zhang D.-F."/>
        </authorList>
    </citation>
    <scope>NUCLEOTIDE SEQUENCE [LARGE SCALE GENOMIC DNA]</scope>
    <source>
        <strain evidence="2 3">WL0113</strain>
    </source>
</reference>
<feature type="chain" id="PRO_5046979631" evidence="1">
    <location>
        <begin position="18"/>
        <end position="149"/>
    </location>
</feature>
<proteinExistence type="predicted"/>
<dbReference type="Gene3D" id="2.60.40.1890">
    <property type="entry name" value="PCu(A)C copper chaperone"/>
    <property type="match status" value="1"/>
</dbReference>
<dbReference type="InterPro" id="IPR007410">
    <property type="entry name" value="LpqE-like"/>
</dbReference>
<dbReference type="PANTHER" id="PTHR36302">
    <property type="entry name" value="BLR7088 PROTEIN"/>
    <property type="match status" value="1"/>
</dbReference>
<keyword evidence="1" id="KW-0732">Signal</keyword>
<name>A0ABT3BI95_9RHOB</name>
<dbReference type="SUPFAM" id="SSF110087">
    <property type="entry name" value="DR1885-like metal-binding protein"/>
    <property type="match status" value="1"/>
</dbReference>
<accession>A0ABT3BI95</accession>
<sequence length="149" mass="15377">MRMALALLLVPATGLVADITVDKPIIPLAPPGAMVHAAYMTISNTDDVVKQLVGVSAEGYAMAHMHKTEVKGDVATMLAVDVLEIAPGQSVVFESGGLHLMLMHPEAPARVGDTVALTLEFSDGSTDAVSAKVVKMIHGGHGSQGDHGS</sequence>
<dbReference type="EMBL" id="JALIEB010000014">
    <property type="protein sequence ID" value="MCV3273296.1"/>
    <property type="molecule type" value="Genomic_DNA"/>
</dbReference>
<evidence type="ECO:0000256" key="1">
    <source>
        <dbReference type="SAM" id="SignalP"/>
    </source>
</evidence>
<dbReference type="InterPro" id="IPR036182">
    <property type="entry name" value="PCuAC_sf"/>
</dbReference>
<evidence type="ECO:0000313" key="3">
    <source>
        <dbReference type="Proteomes" id="UP001208690"/>
    </source>
</evidence>
<dbReference type="Proteomes" id="UP001208690">
    <property type="component" value="Unassembled WGS sequence"/>
</dbReference>
<dbReference type="Pfam" id="PF04314">
    <property type="entry name" value="PCuAC"/>
    <property type="match status" value="1"/>
</dbReference>